<keyword evidence="1" id="KW-0472">Membrane</keyword>
<dbReference type="Proteomes" id="UP000217790">
    <property type="component" value="Unassembled WGS sequence"/>
</dbReference>
<dbReference type="AlphaFoldDB" id="A0A2H3CN59"/>
<protein>
    <submittedName>
        <fullName evidence="2">Uncharacterized protein</fullName>
    </submittedName>
</protein>
<accession>A0A2H3CN59</accession>
<evidence type="ECO:0000313" key="3">
    <source>
        <dbReference type="Proteomes" id="UP000217790"/>
    </source>
</evidence>
<keyword evidence="1" id="KW-0812">Transmembrane</keyword>
<name>A0A2H3CN59_ARMGA</name>
<evidence type="ECO:0000256" key="1">
    <source>
        <dbReference type="SAM" id="Phobius"/>
    </source>
</evidence>
<feature type="transmembrane region" description="Helical" evidence="1">
    <location>
        <begin position="69"/>
        <end position="94"/>
    </location>
</feature>
<keyword evidence="1" id="KW-1133">Transmembrane helix</keyword>
<dbReference type="EMBL" id="KZ293697">
    <property type="protein sequence ID" value="PBK84511.1"/>
    <property type="molecule type" value="Genomic_DNA"/>
</dbReference>
<feature type="transmembrane region" description="Helical" evidence="1">
    <location>
        <begin position="20"/>
        <end position="39"/>
    </location>
</feature>
<sequence>MDLLVLVEEGMGLMWAMEGYSNIDNTGFIIVLCLGKLVLMLGPKSYMEYTSFNIDWNSKNDLSGLLNGVWIFIEMVGIGGIGMVVGVLLIILIASVRLPILGMS</sequence>
<organism evidence="2 3">
    <name type="scientific">Armillaria gallica</name>
    <name type="common">Bulbous honey fungus</name>
    <name type="synonym">Armillaria bulbosa</name>
    <dbReference type="NCBI Taxonomy" id="47427"/>
    <lineage>
        <taxon>Eukaryota</taxon>
        <taxon>Fungi</taxon>
        <taxon>Dikarya</taxon>
        <taxon>Basidiomycota</taxon>
        <taxon>Agaricomycotina</taxon>
        <taxon>Agaricomycetes</taxon>
        <taxon>Agaricomycetidae</taxon>
        <taxon>Agaricales</taxon>
        <taxon>Marasmiineae</taxon>
        <taxon>Physalacriaceae</taxon>
        <taxon>Armillaria</taxon>
    </lineage>
</organism>
<keyword evidence="3" id="KW-1185">Reference proteome</keyword>
<gene>
    <name evidence="2" type="ORF">ARMGADRAFT_1037011</name>
</gene>
<reference evidence="3" key="1">
    <citation type="journal article" date="2017" name="Nat. Ecol. Evol.">
        <title>Genome expansion and lineage-specific genetic innovations in the forest pathogenic fungi Armillaria.</title>
        <authorList>
            <person name="Sipos G."/>
            <person name="Prasanna A.N."/>
            <person name="Walter M.C."/>
            <person name="O'Connor E."/>
            <person name="Balint B."/>
            <person name="Krizsan K."/>
            <person name="Kiss B."/>
            <person name="Hess J."/>
            <person name="Varga T."/>
            <person name="Slot J."/>
            <person name="Riley R."/>
            <person name="Boka B."/>
            <person name="Rigling D."/>
            <person name="Barry K."/>
            <person name="Lee J."/>
            <person name="Mihaltcheva S."/>
            <person name="LaButti K."/>
            <person name="Lipzen A."/>
            <person name="Waldron R."/>
            <person name="Moloney N.M."/>
            <person name="Sperisen C."/>
            <person name="Kredics L."/>
            <person name="Vagvoelgyi C."/>
            <person name="Patrignani A."/>
            <person name="Fitzpatrick D."/>
            <person name="Nagy I."/>
            <person name="Doyle S."/>
            <person name="Anderson J.B."/>
            <person name="Grigoriev I.V."/>
            <person name="Gueldener U."/>
            <person name="Muensterkoetter M."/>
            <person name="Nagy L.G."/>
        </authorList>
    </citation>
    <scope>NUCLEOTIDE SEQUENCE [LARGE SCALE GENOMIC DNA]</scope>
    <source>
        <strain evidence="3">Ar21-2</strain>
    </source>
</reference>
<evidence type="ECO:0000313" key="2">
    <source>
        <dbReference type="EMBL" id="PBK84511.1"/>
    </source>
</evidence>
<proteinExistence type="predicted"/>
<dbReference type="InParanoid" id="A0A2H3CN59"/>